<dbReference type="AlphaFoldDB" id="A0A3E2HR56"/>
<protein>
    <recommendedName>
        <fullName evidence="2 8">Carbonic anhydrase</fullName>
        <ecNumber evidence="2 8">4.2.1.1</ecNumber>
    </recommendedName>
    <alternativeName>
        <fullName evidence="8">Carbonate dehydratase</fullName>
    </alternativeName>
</protein>
<evidence type="ECO:0000256" key="1">
    <source>
        <dbReference type="ARBA" id="ARBA00006217"/>
    </source>
</evidence>
<feature type="non-terminal residue" evidence="9">
    <location>
        <position position="1"/>
    </location>
</feature>
<comment type="cofactor">
    <cofactor evidence="7">
        <name>Zn(2+)</name>
        <dbReference type="ChEBI" id="CHEBI:29105"/>
    </cofactor>
    <text evidence="7">Binds 1 zinc ion per subunit.</text>
</comment>
<keyword evidence="4 7" id="KW-0862">Zinc</keyword>
<dbReference type="GO" id="GO:0034599">
    <property type="term" value="P:cellular response to oxidative stress"/>
    <property type="evidence" value="ECO:0007669"/>
    <property type="project" value="TreeGrafter"/>
</dbReference>
<evidence type="ECO:0000256" key="6">
    <source>
        <dbReference type="ARBA" id="ARBA00048348"/>
    </source>
</evidence>
<dbReference type="Pfam" id="PF00484">
    <property type="entry name" value="Pro_CA"/>
    <property type="match status" value="1"/>
</dbReference>
<comment type="caution">
    <text evidence="9">The sequence shown here is derived from an EMBL/GenBank/DDBJ whole genome shotgun (WGS) entry which is preliminary data.</text>
</comment>
<dbReference type="PANTHER" id="PTHR11002:SF76">
    <property type="entry name" value="CARBONIC ANHYDRASE"/>
    <property type="match status" value="1"/>
</dbReference>
<dbReference type="EMBL" id="NCSJ02000007">
    <property type="protein sequence ID" value="RFU35511.1"/>
    <property type="molecule type" value="Genomic_DNA"/>
</dbReference>
<evidence type="ECO:0000256" key="7">
    <source>
        <dbReference type="PIRSR" id="PIRSR601765-1"/>
    </source>
</evidence>
<dbReference type="OrthoDB" id="10248475at2759"/>
<feature type="binding site" evidence="7">
    <location>
        <position position="137"/>
    </location>
    <ligand>
        <name>Zn(2+)</name>
        <dbReference type="ChEBI" id="CHEBI:29105"/>
    </ligand>
</feature>
<dbReference type="GO" id="GO:0005737">
    <property type="term" value="C:cytoplasm"/>
    <property type="evidence" value="ECO:0007669"/>
    <property type="project" value="TreeGrafter"/>
</dbReference>
<dbReference type="InterPro" id="IPR001765">
    <property type="entry name" value="Carbonic_anhydrase"/>
</dbReference>
<dbReference type="EC" id="4.2.1.1" evidence="2 8"/>
<sequence length="283" mass="31323">MLALLPHIHHHPNIAAGTSCNATFEPLEITSSDMKNFLTSVRYHTEHVPSNYITLPPQSSPRPELGLLDKEQILWVGCSDSNIIETDLLDVPRDELFVHRNLGNQLSNGDMSSLSAVQVCVDDMQVKHIIVCGHYGCELIHASGETTSVQSWLLHLKELRDLCSHFFPNENGVHKHSHLVELNVLVQMAWLMQQPSVIKAVAERGMEVHGFVFNPEKDECVRLVVDGLATGPAAEPGIAGHGPDLAVQYPGLHGLQIKKAPGTSRVPHYHRQEMMAGKILVIY</sequence>
<feature type="non-terminal residue" evidence="9">
    <location>
        <position position="283"/>
    </location>
</feature>
<feature type="binding site" evidence="7">
    <location>
        <position position="78"/>
    </location>
    <ligand>
        <name>Zn(2+)</name>
        <dbReference type="ChEBI" id="CHEBI:29105"/>
    </ligand>
</feature>
<dbReference type="SUPFAM" id="SSF53056">
    <property type="entry name" value="beta-carbonic anhydrase, cab"/>
    <property type="match status" value="1"/>
</dbReference>
<keyword evidence="5 8" id="KW-0456">Lyase</keyword>
<dbReference type="Gene3D" id="3.40.1050.10">
    <property type="entry name" value="Carbonic anhydrase"/>
    <property type="match status" value="1"/>
</dbReference>
<evidence type="ECO:0000256" key="8">
    <source>
        <dbReference type="RuleBase" id="RU003956"/>
    </source>
</evidence>
<comment type="catalytic activity">
    <reaction evidence="6 8">
        <text>hydrogencarbonate + H(+) = CO2 + H2O</text>
        <dbReference type="Rhea" id="RHEA:10748"/>
        <dbReference type="ChEBI" id="CHEBI:15377"/>
        <dbReference type="ChEBI" id="CHEBI:15378"/>
        <dbReference type="ChEBI" id="CHEBI:16526"/>
        <dbReference type="ChEBI" id="CHEBI:17544"/>
        <dbReference type="EC" id="4.2.1.1"/>
    </reaction>
</comment>
<reference evidence="9 10" key="1">
    <citation type="submission" date="2018-05" db="EMBL/GenBank/DDBJ databases">
        <title>Draft genome sequence of Scytalidium lignicola DSM 105466, a ubiquitous saprotrophic fungus.</title>
        <authorList>
            <person name="Buettner E."/>
            <person name="Gebauer A.M."/>
            <person name="Hofrichter M."/>
            <person name="Liers C."/>
            <person name="Kellner H."/>
        </authorList>
    </citation>
    <scope>NUCLEOTIDE SEQUENCE [LARGE SCALE GENOMIC DNA]</scope>
    <source>
        <strain evidence="9 10">DSM 105466</strain>
    </source>
</reference>
<name>A0A3E2HR56_SCYLI</name>
<gene>
    <name evidence="9" type="ORF">B7463_g780</name>
</gene>
<dbReference type="GO" id="GO:0008270">
    <property type="term" value="F:zinc ion binding"/>
    <property type="evidence" value="ECO:0007669"/>
    <property type="project" value="UniProtKB-UniRule"/>
</dbReference>
<evidence type="ECO:0000256" key="2">
    <source>
        <dbReference type="ARBA" id="ARBA00012925"/>
    </source>
</evidence>
<organism evidence="9 10">
    <name type="scientific">Scytalidium lignicola</name>
    <name type="common">Hyphomycete</name>
    <dbReference type="NCBI Taxonomy" id="5539"/>
    <lineage>
        <taxon>Eukaryota</taxon>
        <taxon>Fungi</taxon>
        <taxon>Dikarya</taxon>
        <taxon>Ascomycota</taxon>
        <taxon>Pezizomycotina</taxon>
        <taxon>Leotiomycetes</taxon>
        <taxon>Leotiomycetes incertae sedis</taxon>
        <taxon>Scytalidium</taxon>
    </lineage>
</organism>
<evidence type="ECO:0000313" key="10">
    <source>
        <dbReference type="Proteomes" id="UP000258309"/>
    </source>
</evidence>
<evidence type="ECO:0000256" key="5">
    <source>
        <dbReference type="ARBA" id="ARBA00023239"/>
    </source>
</evidence>
<dbReference type="PANTHER" id="PTHR11002">
    <property type="entry name" value="CARBONIC ANHYDRASE"/>
    <property type="match status" value="1"/>
</dbReference>
<dbReference type="GO" id="GO:0071244">
    <property type="term" value="P:cellular response to carbon dioxide"/>
    <property type="evidence" value="ECO:0007669"/>
    <property type="project" value="TreeGrafter"/>
</dbReference>
<feature type="binding site" evidence="7">
    <location>
        <position position="80"/>
    </location>
    <ligand>
        <name>Zn(2+)</name>
        <dbReference type="ChEBI" id="CHEBI:29105"/>
    </ligand>
</feature>
<dbReference type="InterPro" id="IPR036874">
    <property type="entry name" value="Carbonic_anhydrase_sf"/>
</dbReference>
<evidence type="ECO:0000313" key="9">
    <source>
        <dbReference type="EMBL" id="RFU35511.1"/>
    </source>
</evidence>
<dbReference type="Proteomes" id="UP000258309">
    <property type="component" value="Unassembled WGS sequence"/>
</dbReference>
<proteinExistence type="inferred from homology"/>
<dbReference type="STRING" id="5539.A0A3E2HR56"/>
<accession>A0A3E2HR56</accession>
<keyword evidence="3 7" id="KW-0479">Metal-binding</keyword>
<dbReference type="SMART" id="SM00947">
    <property type="entry name" value="Pro_CA"/>
    <property type="match status" value="1"/>
</dbReference>
<keyword evidence="10" id="KW-1185">Reference proteome</keyword>
<comment type="function">
    <text evidence="8">Reversible hydration of carbon dioxide.</text>
</comment>
<feature type="binding site" evidence="7">
    <location>
        <position position="134"/>
    </location>
    <ligand>
        <name>Zn(2+)</name>
        <dbReference type="ChEBI" id="CHEBI:29105"/>
    </ligand>
</feature>
<dbReference type="GO" id="GO:0004089">
    <property type="term" value="F:carbonate dehydratase activity"/>
    <property type="evidence" value="ECO:0007669"/>
    <property type="project" value="UniProtKB-UniRule"/>
</dbReference>
<comment type="similarity">
    <text evidence="1 8">Belongs to the beta-class carbonic anhydrase family.</text>
</comment>
<evidence type="ECO:0000256" key="4">
    <source>
        <dbReference type="ARBA" id="ARBA00022833"/>
    </source>
</evidence>
<evidence type="ECO:0000256" key="3">
    <source>
        <dbReference type="ARBA" id="ARBA00022723"/>
    </source>
</evidence>